<proteinExistence type="predicted"/>
<keyword evidence="3" id="KW-0256">Endoplasmic reticulum</keyword>
<keyword evidence="5 6" id="KW-0472">Membrane</keyword>
<dbReference type="AlphaFoldDB" id="A0A210R2F4"/>
<evidence type="ECO:0000256" key="3">
    <source>
        <dbReference type="ARBA" id="ARBA00022824"/>
    </source>
</evidence>
<dbReference type="EMBL" id="NEDP02000758">
    <property type="protein sequence ID" value="OWF55122.1"/>
    <property type="molecule type" value="Genomic_DNA"/>
</dbReference>
<dbReference type="Pfam" id="PF11712">
    <property type="entry name" value="Vma12"/>
    <property type="match status" value="1"/>
</dbReference>
<feature type="transmembrane region" description="Helical" evidence="6">
    <location>
        <begin position="134"/>
        <end position="154"/>
    </location>
</feature>
<dbReference type="PANTHER" id="PTHR31394:SF1">
    <property type="entry name" value="TRANSMEMBRANE PROTEIN 199"/>
    <property type="match status" value="1"/>
</dbReference>
<comment type="subcellular location">
    <subcellularLocation>
        <location evidence="1">Endoplasmic reticulum membrane</location>
        <topology evidence="1">Multi-pass membrane protein</topology>
    </subcellularLocation>
</comment>
<evidence type="ECO:0000256" key="4">
    <source>
        <dbReference type="ARBA" id="ARBA00022989"/>
    </source>
</evidence>
<sequence length="195" mass="22250">MEPAVLFTESVLEFLKDSLKFDDTYQSDIAAHIQNFKDQNSISFRVIRDIHSRNKLAGHKQRYLHEVLQDSDICLPCVKLPPRNPELEARIQKLKAEQDNKRYREMTRNVDKSQKNSVDKMNIGAEVKAMNSQIWSVVNFAVTVGGAFAFGYKATEIALGGSKHAMVAQMIMGLIFGTIVFFADLYFLLKEHSQY</sequence>
<evidence type="ECO:0000256" key="2">
    <source>
        <dbReference type="ARBA" id="ARBA00022692"/>
    </source>
</evidence>
<reference evidence="7 8" key="1">
    <citation type="journal article" date="2017" name="Nat. Ecol. Evol.">
        <title>Scallop genome provides insights into evolution of bilaterian karyotype and development.</title>
        <authorList>
            <person name="Wang S."/>
            <person name="Zhang J."/>
            <person name="Jiao W."/>
            <person name="Li J."/>
            <person name="Xun X."/>
            <person name="Sun Y."/>
            <person name="Guo X."/>
            <person name="Huan P."/>
            <person name="Dong B."/>
            <person name="Zhang L."/>
            <person name="Hu X."/>
            <person name="Sun X."/>
            <person name="Wang J."/>
            <person name="Zhao C."/>
            <person name="Wang Y."/>
            <person name="Wang D."/>
            <person name="Huang X."/>
            <person name="Wang R."/>
            <person name="Lv J."/>
            <person name="Li Y."/>
            <person name="Zhang Z."/>
            <person name="Liu B."/>
            <person name="Lu W."/>
            <person name="Hui Y."/>
            <person name="Liang J."/>
            <person name="Zhou Z."/>
            <person name="Hou R."/>
            <person name="Li X."/>
            <person name="Liu Y."/>
            <person name="Li H."/>
            <person name="Ning X."/>
            <person name="Lin Y."/>
            <person name="Zhao L."/>
            <person name="Xing Q."/>
            <person name="Dou J."/>
            <person name="Li Y."/>
            <person name="Mao J."/>
            <person name="Guo H."/>
            <person name="Dou H."/>
            <person name="Li T."/>
            <person name="Mu C."/>
            <person name="Jiang W."/>
            <person name="Fu Q."/>
            <person name="Fu X."/>
            <person name="Miao Y."/>
            <person name="Liu J."/>
            <person name="Yu Q."/>
            <person name="Li R."/>
            <person name="Liao H."/>
            <person name="Li X."/>
            <person name="Kong Y."/>
            <person name="Jiang Z."/>
            <person name="Chourrout D."/>
            <person name="Li R."/>
            <person name="Bao Z."/>
        </authorList>
    </citation>
    <scope>NUCLEOTIDE SEQUENCE [LARGE SCALE GENOMIC DNA]</scope>
    <source>
        <strain evidence="7 8">PY_sf001</strain>
    </source>
</reference>
<dbReference type="GO" id="GO:0070072">
    <property type="term" value="P:vacuolar proton-transporting V-type ATPase complex assembly"/>
    <property type="evidence" value="ECO:0007669"/>
    <property type="project" value="InterPro"/>
</dbReference>
<gene>
    <name evidence="7" type="ORF">KP79_PYT15735</name>
</gene>
<keyword evidence="4 6" id="KW-1133">Transmembrane helix</keyword>
<dbReference type="InterPro" id="IPR021013">
    <property type="entry name" value="ATPase_Vma12"/>
</dbReference>
<evidence type="ECO:0000313" key="8">
    <source>
        <dbReference type="Proteomes" id="UP000242188"/>
    </source>
</evidence>
<accession>A0A210R2F4</accession>
<comment type="caution">
    <text evidence="7">The sequence shown here is derived from an EMBL/GenBank/DDBJ whole genome shotgun (WGS) entry which is preliminary data.</text>
</comment>
<dbReference type="GO" id="GO:0005789">
    <property type="term" value="C:endoplasmic reticulum membrane"/>
    <property type="evidence" value="ECO:0007669"/>
    <property type="project" value="UniProtKB-SubCell"/>
</dbReference>
<evidence type="ECO:0000256" key="5">
    <source>
        <dbReference type="ARBA" id="ARBA00023136"/>
    </source>
</evidence>
<dbReference type="Proteomes" id="UP000242188">
    <property type="component" value="Unassembled WGS sequence"/>
</dbReference>
<evidence type="ECO:0000256" key="6">
    <source>
        <dbReference type="SAM" id="Phobius"/>
    </source>
</evidence>
<name>A0A210R2F4_MIZYE</name>
<keyword evidence="8" id="KW-1185">Reference proteome</keyword>
<organism evidence="7 8">
    <name type="scientific">Mizuhopecten yessoensis</name>
    <name type="common">Japanese scallop</name>
    <name type="synonym">Patinopecten yessoensis</name>
    <dbReference type="NCBI Taxonomy" id="6573"/>
    <lineage>
        <taxon>Eukaryota</taxon>
        <taxon>Metazoa</taxon>
        <taxon>Spiralia</taxon>
        <taxon>Lophotrochozoa</taxon>
        <taxon>Mollusca</taxon>
        <taxon>Bivalvia</taxon>
        <taxon>Autobranchia</taxon>
        <taxon>Pteriomorphia</taxon>
        <taxon>Pectinida</taxon>
        <taxon>Pectinoidea</taxon>
        <taxon>Pectinidae</taxon>
        <taxon>Mizuhopecten</taxon>
    </lineage>
</organism>
<keyword evidence="2 6" id="KW-0812">Transmembrane</keyword>
<evidence type="ECO:0000256" key="1">
    <source>
        <dbReference type="ARBA" id="ARBA00004477"/>
    </source>
</evidence>
<dbReference type="OrthoDB" id="19981at2759"/>
<evidence type="ECO:0000313" key="7">
    <source>
        <dbReference type="EMBL" id="OWF55122.1"/>
    </source>
</evidence>
<dbReference type="PANTHER" id="PTHR31394">
    <property type="entry name" value="TRANSMEMBRANE PROTEIN 199"/>
    <property type="match status" value="1"/>
</dbReference>
<feature type="transmembrane region" description="Helical" evidence="6">
    <location>
        <begin position="166"/>
        <end position="189"/>
    </location>
</feature>
<protein>
    <submittedName>
        <fullName evidence="7">Transmembrane protein 199</fullName>
    </submittedName>
</protein>